<keyword evidence="1" id="KW-0229">DNA integration</keyword>
<proteinExistence type="predicted"/>
<evidence type="ECO:0000256" key="4">
    <source>
        <dbReference type="PROSITE-ProRule" id="PRU01248"/>
    </source>
</evidence>
<dbReference type="InterPro" id="IPR013762">
    <property type="entry name" value="Integrase-like_cat_sf"/>
</dbReference>
<name>A0AAE3NQA8_9RHOB</name>
<comment type="caution">
    <text evidence="7">The sequence shown here is derived from an EMBL/GenBank/DDBJ whole genome shotgun (WGS) entry which is preliminary data.</text>
</comment>
<dbReference type="SUPFAM" id="SSF56349">
    <property type="entry name" value="DNA breaking-rejoining enzymes"/>
    <property type="match status" value="1"/>
</dbReference>
<evidence type="ECO:0000256" key="1">
    <source>
        <dbReference type="ARBA" id="ARBA00022908"/>
    </source>
</evidence>
<organism evidence="7 8">
    <name type="scientific">Psychromarinibacter sediminicola</name>
    <dbReference type="NCBI Taxonomy" id="3033385"/>
    <lineage>
        <taxon>Bacteria</taxon>
        <taxon>Pseudomonadati</taxon>
        <taxon>Pseudomonadota</taxon>
        <taxon>Alphaproteobacteria</taxon>
        <taxon>Rhodobacterales</taxon>
        <taxon>Paracoccaceae</taxon>
        <taxon>Psychromarinibacter</taxon>
    </lineage>
</organism>
<dbReference type="PANTHER" id="PTHR34605:SF4">
    <property type="entry name" value="DNA ADENINE METHYLTRANSFERASE"/>
    <property type="match status" value="1"/>
</dbReference>
<evidence type="ECO:0000313" key="8">
    <source>
        <dbReference type="Proteomes" id="UP001220964"/>
    </source>
</evidence>
<feature type="domain" description="Tyr recombinase" evidence="5">
    <location>
        <begin position="112"/>
        <end position="301"/>
    </location>
</feature>
<dbReference type="PROSITE" id="PS51900">
    <property type="entry name" value="CB"/>
    <property type="match status" value="1"/>
</dbReference>
<feature type="domain" description="Core-binding (CB)" evidence="6">
    <location>
        <begin position="5"/>
        <end position="86"/>
    </location>
</feature>
<dbReference type="SUPFAM" id="SSF47823">
    <property type="entry name" value="lambda integrase-like, N-terminal domain"/>
    <property type="match status" value="1"/>
</dbReference>
<evidence type="ECO:0000259" key="5">
    <source>
        <dbReference type="PROSITE" id="PS51898"/>
    </source>
</evidence>
<keyword evidence="8" id="KW-1185">Reference proteome</keyword>
<dbReference type="Gene3D" id="1.10.443.10">
    <property type="entry name" value="Intergrase catalytic core"/>
    <property type="match status" value="1"/>
</dbReference>
<reference evidence="7" key="1">
    <citation type="submission" date="2023-03" db="EMBL/GenBank/DDBJ databases">
        <title>Multiphase analysis and comparison of six strains from genera Psychromarinibacter, Lutimaribacter, and Maritimibacter, including a novel species: Psychromarinibacter sediminicola sp. nov.</title>
        <authorList>
            <person name="Wang Y.-H."/>
            <person name="Ye M.-Q."/>
            <person name="Du Z.-J."/>
        </authorList>
    </citation>
    <scope>NUCLEOTIDE SEQUENCE</scope>
    <source>
        <strain evidence="7">C21-152</strain>
    </source>
</reference>
<dbReference type="Gene3D" id="1.10.150.130">
    <property type="match status" value="1"/>
</dbReference>
<dbReference type="PROSITE" id="PS51898">
    <property type="entry name" value="TYR_RECOMBINASE"/>
    <property type="match status" value="1"/>
</dbReference>
<accession>A0AAE3NQA8</accession>
<evidence type="ECO:0000313" key="7">
    <source>
        <dbReference type="EMBL" id="MDF0601558.1"/>
    </source>
</evidence>
<sequence length="301" mass="34006">MDGVNRQMNWRSEFQRLEGAYAPATMRSYYSDVEIFVAWCSERGLPPFPAEVRTVCAFLEAQAPELAPASVRRRLYAIRKAHRLLRLPDPTQDEDINLTLRRVRRAKHTRPVQAKGLTREYLDRFLEVQPETPWGLRNRALLSIGYDILARRSELVALRQSDLTWRADGTLKVLIRRGKADPFGEGRIAFTSRRTCDLVDAWLGWRGIAIEPLFCPIYQLKPINRTLSTTTVKAVIKSAARSAGLDASLVNAFSGHSLRVGAAQDLLCAGHDTAAIMRAGGWKCVNVLGRYLEHAEHNVWL</sequence>
<gene>
    <name evidence="7" type="ORF">P1J78_12505</name>
</gene>
<keyword evidence="3" id="KW-0233">DNA recombination</keyword>
<dbReference type="EMBL" id="JARGYC010000030">
    <property type="protein sequence ID" value="MDF0601558.1"/>
    <property type="molecule type" value="Genomic_DNA"/>
</dbReference>
<dbReference type="AlphaFoldDB" id="A0AAE3NQA8"/>
<dbReference type="Proteomes" id="UP001220964">
    <property type="component" value="Unassembled WGS sequence"/>
</dbReference>
<dbReference type="PANTHER" id="PTHR34605">
    <property type="entry name" value="PHAGE_INTEGRASE DOMAIN-CONTAINING PROTEIN"/>
    <property type="match status" value="1"/>
</dbReference>
<protein>
    <submittedName>
        <fullName evidence="7">Tyrosine-type recombinase/integrase</fullName>
    </submittedName>
</protein>
<dbReference type="Pfam" id="PF00589">
    <property type="entry name" value="Phage_integrase"/>
    <property type="match status" value="1"/>
</dbReference>
<dbReference type="InterPro" id="IPR044068">
    <property type="entry name" value="CB"/>
</dbReference>
<dbReference type="InterPro" id="IPR010998">
    <property type="entry name" value="Integrase_recombinase_N"/>
</dbReference>
<dbReference type="InterPro" id="IPR002104">
    <property type="entry name" value="Integrase_catalytic"/>
</dbReference>
<keyword evidence="2 4" id="KW-0238">DNA-binding</keyword>
<evidence type="ECO:0000256" key="2">
    <source>
        <dbReference type="ARBA" id="ARBA00023125"/>
    </source>
</evidence>
<dbReference type="InterPro" id="IPR011010">
    <property type="entry name" value="DNA_brk_join_enz"/>
</dbReference>
<evidence type="ECO:0000259" key="6">
    <source>
        <dbReference type="PROSITE" id="PS51900"/>
    </source>
</evidence>
<evidence type="ECO:0000256" key="3">
    <source>
        <dbReference type="ARBA" id="ARBA00023172"/>
    </source>
</evidence>
<dbReference type="GO" id="GO:0015074">
    <property type="term" value="P:DNA integration"/>
    <property type="evidence" value="ECO:0007669"/>
    <property type="project" value="UniProtKB-KW"/>
</dbReference>
<dbReference type="GO" id="GO:0006310">
    <property type="term" value="P:DNA recombination"/>
    <property type="evidence" value="ECO:0007669"/>
    <property type="project" value="UniProtKB-KW"/>
</dbReference>
<dbReference type="GO" id="GO:0003677">
    <property type="term" value="F:DNA binding"/>
    <property type="evidence" value="ECO:0007669"/>
    <property type="project" value="UniProtKB-UniRule"/>
</dbReference>
<dbReference type="InterPro" id="IPR052925">
    <property type="entry name" value="Phage_Integrase-like_Recomb"/>
</dbReference>